<dbReference type="InterPro" id="IPR050330">
    <property type="entry name" value="Bact_OuterMem_StrucFunc"/>
</dbReference>
<sequence length="206" mass="23075">MSGCVFICQIEIHFDTPFWNRLILGFFDTTSLIFPLGSYAETPALNFPSNAIDIEQALQAPPKSIIFRGFNPNPTMRGVEEIVNDPPKVGAKILFDYDSATIKPDSYPLLKEYATALQNGLADAIITIAGHADSDGEADYNLDLSRRRAESVKTFLINNHNLPNQAPQRLRVEAHGEQQPIDSNETEEGKARNRRVEFIRIGTWNK</sequence>
<gene>
    <name evidence="6" type="ORF">TPSD3_05485</name>
</gene>
<organism evidence="6 7">
    <name type="scientific">Thioflexithrix psekupsensis</name>
    <dbReference type="NCBI Taxonomy" id="1570016"/>
    <lineage>
        <taxon>Bacteria</taxon>
        <taxon>Pseudomonadati</taxon>
        <taxon>Pseudomonadota</taxon>
        <taxon>Gammaproteobacteria</taxon>
        <taxon>Thiotrichales</taxon>
        <taxon>Thioflexithrix</taxon>
    </lineage>
</organism>
<dbReference type="GO" id="GO:0009279">
    <property type="term" value="C:cell outer membrane"/>
    <property type="evidence" value="ECO:0007669"/>
    <property type="project" value="UniProtKB-SubCell"/>
</dbReference>
<dbReference type="EMBL" id="MSLT01000012">
    <property type="protein sequence ID" value="OUD13805.1"/>
    <property type="molecule type" value="Genomic_DNA"/>
</dbReference>
<evidence type="ECO:0000313" key="6">
    <source>
        <dbReference type="EMBL" id="OUD13805.1"/>
    </source>
</evidence>
<proteinExistence type="predicted"/>
<keyword evidence="7" id="KW-1185">Reference proteome</keyword>
<evidence type="ECO:0000256" key="1">
    <source>
        <dbReference type="ARBA" id="ARBA00004442"/>
    </source>
</evidence>
<keyword evidence="2 4" id="KW-0472">Membrane</keyword>
<dbReference type="InterPro" id="IPR036737">
    <property type="entry name" value="OmpA-like_sf"/>
</dbReference>
<feature type="domain" description="OmpA-like" evidence="5">
    <location>
        <begin position="82"/>
        <end position="204"/>
    </location>
</feature>
<evidence type="ECO:0000259" key="5">
    <source>
        <dbReference type="PROSITE" id="PS51123"/>
    </source>
</evidence>
<protein>
    <recommendedName>
        <fullName evidence="5">OmpA-like domain-containing protein</fullName>
    </recommendedName>
</protein>
<dbReference type="PANTHER" id="PTHR30329">
    <property type="entry name" value="STATOR ELEMENT OF FLAGELLAR MOTOR COMPLEX"/>
    <property type="match status" value="1"/>
</dbReference>
<evidence type="ECO:0000256" key="4">
    <source>
        <dbReference type="PROSITE-ProRule" id="PRU00473"/>
    </source>
</evidence>
<name>A0A251X784_9GAMM</name>
<dbReference type="OrthoDB" id="6195779at2"/>
<dbReference type="PRINTS" id="PR01021">
    <property type="entry name" value="OMPADOMAIN"/>
</dbReference>
<dbReference type="PANTHER" id="PTHR30329:SF21">
    <property type="entry name" value="LIPOPROTEIN YIAD-RELATED"/>
    <property type="match status" value="1"/>
</dbReference>
<comment type="caution">
    <text evidence="6">The sequence shown here is derived from an EMBL/GenBank/DDBJ whole genome shotgun (WGS) entry which is preliminary data.</text>
</comment>
<dbReference type="PROSITE" id="PS51123">
    <property type="entry name" value="OMPA_2"/>
    <property type="match status" value="1"/>
</dbReference>
<reference evidence="6 7" key="1">
    <citation type="submission" date="2016-12" db="EMBL/GenBank/DDBJ databases">
        <title>Thioflexothrix psekupsii D3 genome sequencing and assembly.</title>
        <authorList>
            <person name="Fomenkov A."/>
            <person name="Vincze T."/>
            <person name="Grabovich M."/>
            <person name="Anton B.P."/>
            <person name="Dubinina G."/>
            <person name="Orlova M."/>
            <person name="Belousova E."/>
            <person name="Roberts R.J."/>
        </authorList>
    </citation>
    <scope>NUCLEOTIDE SEQUENCE [LARGE SCALE GENOMIC DNA]</scope>
    <source>
        <strain evidence="6">D3</strain>
    </source>
</reference>
<dbReference type="InterPro" id="IPR006665">
    <property type="entry name" value="OmpA-like"/>
</dbReference>
<dbReference type="Gene3D" id="3.30.1330.60">
    <property type="entry name" value="OmpA-like domain"/>
    <property type="match status" value="1"/>
</dbReference>
<dbReference type="SUPFAM" id="SSF103088">
    <property type="entry name" value="OmpA-like"/>
    <property type="match status" value="1"/>
</dbReference>
<comment type="subcellular location">
    <subcellularLocation>
        <location evidence="1">Cell outer membrane</location>
    </subcellularLocation>
</comment>
<dbReference type="CDD" id="cd07185">
    <property type="entry name" value="OmpA_C-like"/>
    <property type="match status" value="1"/>
</dbReference>
<accession>A0A251X784</accession>
<dbReference type="Pfam" id="PF00691">
    <property type="entry name" value="OmpA"/>
    <property type="match status" value="1"/>
</dbReference>
<evidence type="ECO:0000313" key="7">
    <source>
        <dbReference type="Proteomes" id="UP000194798"/>
    </source>
</evidence>
<keyword evidence="3" id="KW-0998">Cell outer membrane</keyword>
<dbReference type="InterPro" id="IPR006664">
    <property type="entry name" value="OMP_bac"/>
</dbReference>
<dbReference type="AlphaFoldDB" id="A0A251X784"/>
<dbReference type="Proteomes" id="UP000194798">
    <property type="component" value="Unassembled WGS sequence"/>
</dbReference>
<evidence type="ECO:0000256" key="3">
    <source>
        <dbReference type="ARBA" id="ARBA00023237"/>
    </source>
</evidence>
<evidence type="ECO:0000256" key="2">
    <source>
        <dbReference type="ARBA" id="ARBA00023136"/>
    </source>
</evidence>